<keyword evidence="1" id="KW-0812">Transmembrane</keyword>
<feature type="non-terminal residue" evidence="2">
    <location>
        <position position="137"/>
    </location>
</feature>
<evidence type="ECO:0000256" key="1">
    <source>
        <dbReference type="SAM" id="Phobius"/>
    </source>
</evidence>
<proteinExistence type="predicted"/>
<sequence>FFIVFPLEVLLLILIAKTIIHYVESYFKITRSGRLTKPSVRVQVMIGASDWLRYVLFAFPFVFLVLQWQGYFQGNNLISVTAAAIFGGNSSFLYGNSVRERFQLVCEESSRVGVFLEFEYIEYLANREINEQCGLTE</sequence>
<feature type="transmembrane region" description="Helical" evidence="1">
    <location>
        <begin position="77"/>
        <end position="95"/>
    </location>
</feature>
<evidence type="ECO:0000313" key="2">
    <source>
        <dbReference type="EMBL" id="GMR45385.1"/>
    </source>
</evidence>
<name>A0AAN5CJ98_9BILA</name>
<keyword evidence="3" id="KW-1185">Reference proteome</keyword>
<dbReference type="Proteomes" id="UP001328107">
    <property type="component" value="Unassembled WGS sequence"/>
</dbReference>
<keyword evidence="1" id="KW-1133">Transmembrane helix</keyword>
<accession>A0AAN5CJ98</accession>
<gene>
    <name evidence="2" type="ORF">PMAYCL1PPCAC_15580</name>
</gene>
<feature type="transmembrane region" description="Helical" evidence="1">
    <location>
        <begin position="6"/>
        <end position="27"/>
    </location>
</feature>
<feature type="non-terminal residue" evidence="2">
    <location>
        <position position="1"/>
    </location>
</feature>
<reference evidence="3" key="1">
    <citation type="submission" date="2022-10" db="EMBL/GenBank/DDBJ databases">
        <title>Genome assembly of Pristionchus species.</title>
        <authorList>
            <person name="Yoshida K."/>
            <person name="Sommer R.J."/>
        </authorList>
    </citation>
    <scope>NUCLEOTIDE SEQUENCE [LARGE SCALE GENOMIC DNA]</scope>
    <source>
        <strain evidence="3">RS5460</strain>
    </source>
</reference>
<feature type="transmembrane region" description="Helical" evidence="1">
    <location>
        <begin position="51"/>
        <end position="71"/>
    </location>
</feature>
<dbReference type="EMBL" id="BTRK01000004">
    <property type="protein sequence ID" value="GMR45385.1"/>
    <property type="molecule type" value="Genomic_DNA"/>
</dbReference>
<dbReference type="AlphaFoldDB" id="A0AAN5CJ98"/>
<protein>
    <submittedName>
        <fullName evidence="2">Uncharacterized protein</fullName>
    </submittedName>
</protein>
<comment type="caution">
    <text evidence="2">The sequence shown here is derived from an EMBL/GenBank/DDBJ whole genome shotgun (WGS) entry which is preliminary data.</text>
</comment>
<organism evidence="2 3">
    <name type="scientific">Pristionchus mayeri</name>
    <dbReference type="NCBI Taxonomy" id="1317129"/>
    <lineage>
        <taxon>Eukaryota</taxon>
        <taxon>Metazoa</taxon>
        <taxon>Ecdysozoa</taxon>
        <taxon>Nematoda</taxon>
        <taxon>Chromadorea</taxon>
        <taxon>Rhabditida</taxon>
        <taxon>Rhabditina</taxon>
        <taxon>Diplogasteromorpha</taxon>
        <taxon>Diplogasteroidea</taxon>
        <taxon>Neodiplogasteridae</taxon>
        <taxon>Pristionchus</taxon>
    </lineage>
</organism>
<keyword evidence="1" id="KW-0472">Membrane</keyword>
<evidence type="ECO:0000313" key="3">
    <source>
        <dbReference type="Proteomes" id="UP001328107"/>
    </source>
</evidence>